<dbReference type="EMBL" id="CP069115">
    <property type="protein sequence ID" value="QSS66261.1"/>
    <property type="molecule type" value="Genomic_DNA"/>
</dbReference>
<dbReference type="AlphaFoldDB" id="A0A8A1MJJ2"/>
<accession>A0A8A1MJJ2</accession>
<evidence type="ECO:0000313" key="1">
    <source>
        <dbReference type="EMBL" id="QSS66261.1"/>
    </source>
</evidence>
<name>A0A8A1MJJ2_AJECA</name>
<dbReference type="VEuPathDB" id="FungiDB:I7I51_07118"/>
<evidence type="ECO:0000313" key="2">
    <source>
        <dbReference type="Proteomes" id="UP000663671"/>
    </source>
</evidence>
<dbReference type="Proteomes" id="UP000663671">
    <property type="component" value="Chromosome 3"/>
</dbReference>
<organism evidence="1 2">
    <name type="scientific">Ajellomyces capsulatus</name>
    <name type="common">Darling's disease fungus</name>
    <name type="synonym">Histoplasma capsulatum</name>
    <dbReference type="NCBI Taxonomy" id="5037"/>
    <lineage>
        <taxon>Eukaryota</taxon>
        <taxon>Fungi</taxon>
        <taxon>Dikarya</taxon>
        <taxon>Ascomycota</taxon>
        <taxon>Pezizomycotina</taxon>
        <taxon>Eurotiomycetes</taxon>
        <taxon>Eurotiomycetidae</taxon>
        <taxon>Onygenales</taxon>
        <taxon>Ajellomycetaceae</taxon>
        <taxon>Histoplasma</taxon>
    </lineage>
</organism>
<proteinExistence type="predicted"/>
<gene>
    <name evidence="1" type="ORF">I7I51_07118</name>
</gene>
<reference evidence="1" key="1">
    <citation type="submission" date="2021-01" db="EMBL/GenBank/DDBJ databases">
        <title>Chromosome-level genome assembly of a human fungal pathogen reveals clustering of transcriptionally co-regulated genes.</title>
        <authorList>
            <person name="Voorhies M."/>
            <person name="Cohen S."/>
            <person name="Shea T.P."/>
            <person name="Petrus S."/>
            <person name="Munoz J.F."/>
            <person name="Poplawski S."/>
            <person name="Goldman W.E."/>
            <person name="Michael T."/>
            <person name="Cuomo C.A."/>
            <person name="Sil A."/>
            <person name="Beyhan S."/>
        </authorList>
    </citation>
    <scope>NUCLEOTIDE SEQUENCE</scope>
    <source>
        <strain evidence="1">WU24</strain>
    </source>
</reference>
<protein>
    <submittedName>
        <fullName evidence="1">Uncharacterized protein</fullName>
    </submittedName>
</protein>
<sequence>MQIPTNTRILWSSMHVYYDYLQGPDPDQVRFAFSEPARWSTHRRILHLFQLRVTTGKRENPGKSLRWRMIRAMCGYAVTCATNYLNNISRDYSASPNVKKKNLDVQTNSLNNSWTHYSRPSQQRRLLDHWLERGSTLRS</sequence>